<keyword evidence="1" id="KW-0812">Transmembrane</keyword>
<dbReference type="EMBL" id="AAHDUY010000046">
    <property type="protein sequence ID" value="EBU9896136.1"/>
    <property type="molecule type" value="Genomic_DNA"/>
</dbReference>
<sequence length="151" mass="17470">MAKIYDFPQGAERRRMHRKIQWNNAVKLSKNGWSKPEVKRWSFLAFISTGWYYFRLSVAVIFHIITICGLAVLAALSNTIFWIGGAICLVTWYTNDHQIWSTNNLTIPIVFGLWVLSLVAAPLIDFFSQKLPFYRLLVPDTKREEVGEDDS</sequence>
<evidence type="ECO:0000313" key="4">
    <source>
        <dbReference type="EMBL" id="MLO07756.1"/>
    </source>
</evidence>
<reference evidence="2" key="1">
    <citation type="submission" date="2018-06" db="EMBL/GenBank/DDBJ databases">
        <authorList>
            <person name="Ashton P.M."/>
            <person name="Dallman T."/>
            <person name="Nair S."/>
            <person name="De Pinna E."/>
            <person name="Peters T."/>
            <person name="Grant K."/>
        </authorList>
    </citation>
    <scope>NUCLEOTIDE SEQUENCE</scope>
    <source>
        <strain evidence="4">275776</strain>
        <strain evidence="2">298956</strain>
    </source>
</reference>
<feature type="transmembrane region" description="Helical" evidence="1">
    <location>
        <begin position="72"/>
        <end position="93"/>
    </location>
</feature>
<feature type="transmembrane region" description="Helical" evidence="1">
    <location>
        <begin position="105"/>
        <end position="127"/>
    </location>
</feature>
<protein>
    <recommendedName>
        <fullName evidence="6">Bis protein</fullName>
    </recommendedName>
</protein>
<comment type="caution">
    <text evidence="2">The sequence shown here is derived from an EMBL/GenBank/DDBJ whole genome shotgun (WGS) entry which is preliminary data.</text>
</comment>
<dbReference type="EMBL" id="RVCL01000042">
    <property type="protein sequence ID" value="MLO07853.1"/>
    <property type="molecule type" value="Genomic_DNA"/>
</dbReference>
<dbReference type="Proteomes" id="UP000885381">
    <property type="component" value="Unassembled WGS sequence"/>
</dbReference>
<feature type="transmembrane region" description="Helical" evidence="1">
    <location>
        <begin position="41"/>
        <end position="65"/>
    </location>
</feature>
<evidence type="ECO:0000313" key="2">
    <source>
        <dbReference type="EMBL" id="EBU9896063.1"/>
    </source>
</evidence>
<accession>A0A5V7HGD6</accession>
<evidence type="ECO:0000256" key="1">
    <source>
        <dbReference type="SAM" id="Phobius"/>
    </source>
</evidence>
<keyword evidence="1" id="KW-1133">Transmembrane helix</keyword>
<dbReference type="AlphaFoldDB" id="A0A5V7HGD6"/>
<name>A0A5V7HGD6_SALET</name>
<evidence type="ECO:0000313" key="5">
    <source>
        <dbReference type="EMBL" id="MLO07853.1"/>
    </source>
</evidence>
<organism evidence="2">
    <name type="scientific">Salmonella enterica subsp. enterica serovar Reading</name>
    <dbReference type="NCBI Taxonomy" id="165302"/>
    <lineage>
        <taxon>Bacteria</taxon>
        <taxon>Pseudomonadati</taxon>
        <taxon>Pseudomonadota</taxon>
        <taxon>Gammaproteobacteria</taxon>
        <taxon>Enterobacterales</taxon>
        <taxon>Enterobacteriaceae</taxon>
        <taxon>Salmonella</taxon>
    </lineage>
</organism>
<evidence type="ECO:0000313" key="3">
    <source>
        <dbReference type="EMBL" id="EBU9896136.1"/>
    </source>
</evidence>
<keyword evidence="1" id="KW-0472">Membrane</keyword>
<proteinExistence type="predicted"/>
<dbReference type="EMBL" id="RVCL01000027">
    <property type="protein sequence ID" value="MLO07756.1"/>
    <property type="molecule type" value="Genomic_DNA"/>
</dbReference>
<dbReference type="EMBL" id="AAHDUY010000032">
    <property type="protein sequence ID" value="EBU9896063.1"/>
    <property type="molecule type" value="Genomic_DNA"/>
</dbReference>
<gene>
    <name evidence="2" type="ORF">DM677_23540</name>
    <name evidence="3" type="ORF">DM677_24030</name>
    <name evidence="4" type="ORF">DQK10_24375</name>
    <name evidence="5" type="ORF">DQK10_25000</name>
</gene>
<evidence type="ECO:0008006" key="6">
    <source>
        <dbReference type="Google" id="ProtNLM"/>
    </source>
</evidence>